<feature type="signal peptide" evidence="1">
    <location>
        <begin position="1"/>
        <end position="26"/>
    </location>
</feature>
<organism evidence="2 3">
    <name type="scientific">Sphingorhabdus buctiana</name>
    <dbReference type="NCBI Taxonomy" id="1508805"/>
    <lineage>
        <taxon>Bacteria</taxon>
        <taxon>Pseudomonadati</taxon>
        <taxon>Pseudomonadota</taxon>
        <taxon>Alphaproteobacteria</taxon>
        <taxon>Sphingomonadales</taxon>
        <taxon>Sphingomonadaceae</taxon>
        <taxon>Sphingorhabdus</taxon>
    </lineage>
</organism>
<evidence type="ECO:0000256" key="1">
    <source>
        <dbReference type="SAM" id="SignalP"/>
    </source>
</evidence>
<proteinExistence type="predicted"/>
<dbReference type="NCBIfam" id="TIGR04433">
    <property type="entry name" value="UrcA_uranyl"/>
    <property type="match status" value="1"/>
</dbReference>
<evidence type="ECO:0000313" key="2">
    <source>
        <dbReference type="EMBL" id="MFD1767439.1"/>
    </source>
</evidence>
<comment type="caution">
    <text evidence="2">The sequence shown here is derived from an EMBL/GenBank/DDBJ whole genome shotgun (WGS) entry which is preliminary data.</text>
</comment>
<gene>
    <name evidence="2" type="ORF">ACFSAG_11380</name>
</gene>
<sequence length="106" mass="11368">MAKSMFRSLMAAAAVSATLAAAPVSAADRHQKVQYDDLDLSTEAGQSIFKSRVIRAVRNVCAFPQARTSFERLDQVQCEARAKAAAMSKAEKTIARHGGTVKVALD</sequence>
<protein>
    <submittedName>
        <fullName evidence="2">UrcA family protein</fullName>
    </submittedName>
</protein>
<keyword evidence="3" id="KW-1185">Reference proteome</keyword>
<dbReference type="RefSeq" id="WP_374613172.1">
    <property type="nucleotide sequence ID" value="NZ_JBHUEL010000010.1"/>
</dbReference>
<feature type="chain" id="PRO_5045811787" evidence="1">
    <location>
        <begin position="27"/>
        <end position="106"/>
    </location>
</feature>
<keyword evidence="1" id="KW-0732">Signal</keyword>
<name>A0ABW4MGE6_9SPHN</name>
<dbReference type="EMBL" id="JBHUEL010000010">
    <property type="protein sequence ID" value="MFD1767439.1"/>
    <property type="molecule type" value="Genomic_DNA"/>
</dbReference>
<reference evidence="3" key="1">
    <citation type="journal article" date="2019" name="Int. J. Syst. Evol. Microbiol.">
        <title>The Global Catalogue of Microorganisms (GCM) 10K type strain sequencing project: providing services to taxonomists for standard genome sequencing and annotation.</title>
        <authorList>
            <consortium name="The Broad Institute Genomics Platform"/>
            <consortium name="The Broad Institute Genome Sequencing Center for Infectious Disease"/>
            <person name="Wu L."/>
            <person name="Ma J."/>
        </authorList>
    </citation>
    <scope>NUCLEOTIDE SEQUENCE [LARGE SCALE GENOMIC DNA]</scope>
    <source>
        <strain evidence="3">CGMCC 1.12449</strain>
    </source>
</reference>
<dbReference type="InterPro" id="IPR030972">
    <property type="entry name" value="UrcA_uranyl"/>
</dbReference>
<accession>A0ABW4MGE6</accession>
<evidence type="ECO:0000313" key="3">
    <source>
        <dbReference type="Proteomes" id="UP001597215"/>
    </source>
</evidence>
<dbReference type="Proteomes" id="UP001597215">
    <property type="component" value="Unassembled WGS sequence"/>
</dbReference>